<reference evidence="1" key="1">
    <citation type="submission" date="2022-07" db="EMBL/GenBank/DDBJ databases">
        <title>Phylogenomic reconstructions and comparative analyses of Kickxellomycotina fungi.</title>
        <authorList>
            <person name="Reynolds N.K."/>
            <person name="Stajich J.E."/>
            <person name="Barry K."/>
            <person name="Grigoriev I.V."/>
            <person name="Crous P."/>
            <person name="Smith M.E."/>
        </authorList>
    </citation>
    <scope>NUCLEOTIDE SEQUENCE</scope>
    <source>
        <strain evidence="1">NRRL 5244</strain>
    </source>
</reference>
<gene>
    <name evidence="1" type="ORF">FBU59_001847</name>
</gene>
<protein>
    <submittedName>
        <fullName evidence="1">Uncharacterized protein</fullName>
    </submittedName>
</protein>
<dbReference type="Proteomes" id="UP001150603">
    <property type="component" value="Unassembled WGS sequence"/>
</dbReference>
<keyword evidence="2" id="KW-1185">Reference proteome</keyword>
<sequence>QLKVYKIDDNVWSDEESWVSESWLEREELRRLIWGSFTVDTFLSLMLHQAPNVLVDLSGVNRPCAPSMWYVGNDNLESFALPADTFPASPSESAYLTAVKQVKLDGIRWHVNGNTVQVNFAVIGNAVLRTINDPNASTEEMDQLVLSTYESLIEWVASVPEMPMNATGEEVQHTMLISSAALCMKSVVSPYLMARCDDRREATKVLPAEICTPETRERMLADYIGDACRLTRHLRLVTDLIENETPPMFIAYALMLAGGISAACAHSAPTQELRDKFAQMTEFIKRMCRSCGTKSLLFAHACEEVERVEEMVTFMPRRLEKSQLLTIRDLLVPSTIKAVVDKRFAVFLNPIRHIAKMPPAASPTFDDPSSPEPRSRPPGGMPLTSNLCAIFGSRAPGAKIKRTSSVEAASARSTRRQVPEYKMTYTSISSILVSLVVSTMDEDFFDFMPERAEAKASSEPVHVSAHPSPAGSGAGIARRVDSMRIQSLSPPMAQLSQSLPPLHSAVHSPPLSTSHPQSPNHRRQSPTPATPHQQSPPPPPSSEEEVPAIKRRMGGRSNVINLLN</sequence>
<dbReference type="EMBL" id="JANBPW010000910">
    <property type="protein sequence ID" value="KAJ1947704.1"/>
    <property type="molecule type" value="Genomic_DNA"/>
</dbReference>
<feature type="non-terminal residue" evidence="1">
    <location>
        <position position="1"/>
    </location>
</feature>
<proteinExistence type="predicted"/>
<organism evidence="1 2">
    <name type="scientific">Linderina macrospora</name>
    <dbReference type="NCBI Taxonomy" id="4868"/>
    <lineage>
        <taxon>Eukaryota</taxon>
        <taxon>Fungi</taxon>
        <taxon>Fungi incertae sedis</taxon>
        <taxon>Zoopagomycota</taxon>
        <taxon>Kickxellomycotina</taxon>
        <taxon>Kickxellomycetes</taxon>
        <taxon>Kickxellales</taxon>
        <taxon>Kickxellaceae</taxon>
        <taxon>Linderina</taxon>
    </lineage>
</organism>
<evidence type="ECO:0000313" key="1">
    <source>
        <dbReference type="EMBL" id="KAJ1947704.1"/>
    </source>
</evidence>
<accession>A0ACC1JCT0</accession>
<evidence type="ECO:0000313" key="2">
    <source>
        <dbReference type="Proteomes" id="UP001150603"/>
    </source>
</evidence>
<name>A0ACC1JCT0_9FUNG</name>
<comment type="caution">
    <text evidence="1">The sequence shown here is derived from an EMBL/GenBank/DDBJ whole genome shotgun (WGS) entry which is preliminary data.</text>
</comment>